<dbReference type="InterPro" id="IPR012562">
    <property type="entry name" value="GUCT"/>
</dbReference>
<proteinExistence type="predicted"/>
<dbReference type="GO" id="GO:0003724">
    <property type="term" value="F:RNA helicase activity"/>
    <property type="evidence" value="ECO:0007669"/>
    <property type="project" value="UniProtKB-EC"/>
</dbReference>
<sequence length="102" mass="10806">MENYVTLLLEGGKPMFTPSFAFGTLRRFVPEDKVDAVQGLALTADGQGQKNAVNVSLKVVKELPSLQQREDNRPSRYGGGRGFSGGRGGYRFGGRGGGGGRG</sequence>
<evidence type="ECO:0000313" key="4">
    <source>
        <dbReference type="Proteomes" id="UP000265520"/>
    </source>
</evidence>
<protein>
    <submittedName>
        <fullName evidence="3">DEAD-box ATP-dependent RNA helicase 7-like</fullName>
    </submittedName>
</protein>
<dbReference type="AlphaFoldDB" id="A0A392PIF2"/>
<keyword evidence="3" id="KW-0067">ATP-binding</keyword>
<keyword evidence="3" id="KW-0347">Helicase</keyword>
<evidence type="ECO:0000259" key="2">
    <source>
        <dbReference type="Pfam" id="PF08152"/>
    </source>
</evidence>
<dbReference type="Proteomes" id="UP000265520">
    <property type="component" value="Unassembled WGS sequence"/>
</dbReference>
<name>A0A392PIF2_9FABA</name>
<accession>A0A392PIF2</accession>
<dbReference type="GO" id="GO:0003723">
    <property type="term" value="F:RNA binding"/>
    <property type="evidence" value="ECO:0007669"/>
    <property type="project" value="UniProtKB-KW"/>
</dbReference>
<feature type="non-terminal residue" evidence="3">
    <location>
        <position position="102"/>
    </location>
</feature>
<dbReference type="EMBL" id="LXQA010080673">
    <property type="protein sequence ID" value="MCI11572.1"/>
    <property type="molecule type" value="Genomic_DNA"/>
</dbReference>
<comment type="caution">
    <text evidence="3">The sequence shown here is derived from an EMBL/GenBank/DDBJ whole genome shotgun (WGS) entry which is preliminary data.</text>
</comment>
<dbReference type="Pfam" id="PF08152">
    <property type="entry name" value="GUCT"/>
    <property type="match status" value="1"/>
</dbReference>
<dbReference type="InterPro" id="IPR035979">
    <property type="entry name" value="RBD_domain_sf"/>
</dbReference>
<dbReference type="GO" id="GO:0016787">
    <property type="term" value="F:hydrolase activity"/>
    <property type="evidence" value="ECO:0007669"/>
    <property type="project" value="UniProtKB-KW"/>
</dbReference>
<keyword evidence="4" id="KW-1185">Reference proteome</keyword>
<keyword evidence="3" id="KW-0547">Nucleotide-binding</keyword>
<feature type="region of interest" description="Disordered" evidence="1">
    <location>
        <begin position="65"/>
        <end position="102"/>
    </location>
</feature>
<evidence type="ECO:0000313" key="3">
    <source>
        <dbReference type="EMBL" id="MCI11572.1"/>
    </source>
</evidence>
<keyword evidence="3" id="KW-0378">Hydrolase</keyword>
<feature type="compositionally biased region" description="Gly residues" evidence="1">
    <location>
        <begin position="77"/>
        <end position="102"/>
    </location>
</feature>
<dbReference type="SUPFAM" id="SSF54928">
    <property type="entry name" value="RNA-binding domain, RBD"/>
    <property type="match status" value="1"/>
</dbReference>
<dbReference type="Gene3D" id="3.30.70.2280">
    <property type="match status" value="1"/>
</dbReference>
<organism evidence="3 4">
    <name type="scientific">Trifolium medium</name>
    <dbReference type="NCBI Taxonomy" id="97028"/>
    <lineage>
        <taxon>Eukaryota</taxon>
        <taxon>Viridiplantae</taxon>
        <taxon>Streptophyta</taxon>
        <taxon>Embryophyta</taxon>
        <taxon>Tracheophyta</taxon>
        <taxon>Spermatophyta</taxon>
        <taxon>Magnoliopsida</taxon>
        <taxon>eudicotyledons</taxon>
        <taxon>Gunneridae</taxon>
        <taxon>Pentapetalae</taxon>
        <taxon>rosids</taxon>
        <taxon>fabids</taxon>
        <taxon>Fabales</taxon>
        <taxon>Fabaceae</taxon>
        <taxon>Papilionoideae</taxon>
        <taxon>50 kb inversion clade</taxon>
        <taxon>NPAAA clade</taxon>
        <taxon>Hologalegina</taxon>
        <taxon>IRL clade</taxon>
        <taxon>Trifolieae</taxon>
        <taxon>Trifolium</taxon>
    </lineage>
</organism>
<reference evidence="3 4" key="1">
    <citation type="journal article" date="2018" name="Front. Plant Sci.">
        <title>Red Clover (Trifolium pratense) and Zigzag Clover (T. medium) - A Picture of Genomic Similarities and Differences.</title>
        <authorList>
            <person name="Dluhosova J."/>
            <person name="Istvanek J."/>
            <person name="Nedelnik J."/>
            <person name="Repkova J."/>
        </authorList>
    </citation>
    <scope>NUCLEOTIDE SEQUENCE [LARGE SCALE GENOMIC DNA]</scope>
    <source>
        <strain evidence="4">cv. 10/8</strain>
        <tissue evidence="3">Leaf</tissue>
    </source>
</reference>
<evidence type="ECO:0000256" key="1">
    <source>
        <dbReference type="SAM" id="MobiDB-lite"/>
    </source>
</evidence>
<feature type="domain" description="GUCT" evidence="2">
    <location>
        <begin position="1"/>
        <end position="48"/>
    </location>
</feature>
<dbReference type="GO" id="GO:0005524">
    <property type="term" value="F:ATP binding"/>
    <property type="evidence" value="ECO:0007669"/>
    <property type="project" value="InterPro"/>
</dbReference>